<proteinExistence type="predicted"/>
<dbReference type="GO" id="GO:1990756">
    <property type="term" value="F:ubiquitin-like ligase-substrate adaptor activity"/>
    <property type="evidence" value="ECO:0000318"/>
    <property type="project" value="GO_Central"/>
</dbReference>
<dbReference type="InterPro" id="IPR015915">
    <property type="entry name" value="Kelch-typ_b-propeller"/>
</dbReference>
<evidence type="ECO:0000313" key="4">
    <source>
        <dbReference type="Proteomes" id="UP000001554"/>
    </source>
</evidence>
<keyword evidence="4" id="KW-1185">Reference proteome</keyword>
<dbReference type="RefSeq" id="XP_035687959.1">
    <property type="nucleotide sequence ID" value="XM_035832066.1"/>
</dbReference>
<dbReference type="Pfam" id="PF07707">
    <property type="entry name" value="BACK"/>
    <property type="match status" value="1"/>
</dbReference>
<evidence type="ECO:0000259" key="3">
    <source>
        <dbReference type="SMART" id="SM00875"/>
    </source>
</evidence>
<dbReference type="PANTHER" id="PTHR24412">
    <property type="entry name" value="KELCH PROTEIN"/>
    <property type="match status" value="1"/>
</dbReference>
<evidence type="ECO:0000256" key="1">
    <source>
        <dbReference type="ARBA" id="ARBA00022441"/>
    </source>
</evidence>
<dbReference type="GO" id="GO:0031463">
    <property type="term" value="C:Cul3-RING ubiquitin ligase complex"/>
    <property type="evidence" value="ECO:0000318"/>
    <property type="project" value="GO_Central"/>
</dbReference>
<name>A0A9J7LTN1_BRAFL</name>
<dbReference type="PANTHER" id="PTHR24412:SF491">
    <property type="entry name" value="KELCH REPEAT AND BTB DOMAIN-CONTAINING PROTEIN 12"/>
    <property type="match status" value="1"/>
</dbReference>
<dbReference type="GO" id="GO:0043161">
    <property type="term" value="P:proteasome-mediated ubiquitin-dependent protein catabolic process"/>
    <property type="evidence" value="ECO:0000318"/>
    <property type="project" value="GO_Central"/>
</dbReference>
<dbReference type="GeneID" id="118423810"/>
<dbReference type="Proteomes" id="UP000001554">
    <property type="component" value="Chromosome 10"/>
</dbReference>
<gene>
    <name evidence="5" type="primary">LOC118423810</name>
</gene>
<dbReference type="SMART" id="SM00875">
    <property type="entry name" value="BACK"/>
    <property type="match status" value="1"/>
</dbReference>
<dbReference type="KEGG" id="bfo:118423810"/>
<dbReference type="OrthoDB" id="6359816at2759"/>
<reference evidence="4" key="1">
    <citation type="journal article" date="2020" name="Nat. Ecol. Evol.">
        <title>Deeply conserved synteny resolves early events in vertebrate evolution.</title>
        <authorList>
            <person name="Simakov O."/>
            <person name="Marletaz F."/>
            <person name="Yue J.X."/>
            <person name="O'Connell B."/>
            <person name="Jenkins J."/>
            <person name="Brandt A."/>
            <person name="Calef R."/>
            <person name="Tung C.H."/>
            <person name="Huang T.K."/>
            <person name="Schmutz J."/>
            <person name="Satoh N."/>
            <person name="Yu J.K."/>
            <person name="Putnam N.H."/>
            <person name="Green R.E."/>
            <person name="Rokhsar D.S."/>
        </authorList>
    </citation>
    <scope>NUCLEOTIDE SEQUENCE [LARGE SCALE GENOMIC DNA]</scope>
    <source>
        <strain evidence="4">S238N-H82</strain>
    </source>
</reference>
<dbReference type="Gene3D" id="1.25.40.420">
    <property type="match status" value="1"/>
</dbReference>
<evidence type="ECO:0000256" key="2">
    <source>
        <dbReference type="ARBA" id="ARBA00022737"/>
    </source>
</evidence>
<organism evidence="4 5">
    <name type="scientific">Branchiostoma floridae</name>
    <name type="common">Florida lancelet</name>
    <name type="synonym">Amphioxus</name>
    <dbReference type="NCBI Taxonomy" id="7739"/>
    <lineage>
        <taxon>Eukaryota</taxon>
        <taxon>Metazoa</taxon>
        <taxon>Chordata</taxon>
        <taxon>Cephalochordata</taxon>
        <taxon>Leptocardii</taxon>
        <taxon>Amphioxiformes</taxon>
        <taxon>Branchiostomatidae</taxon>
        <taxon>Branchiostoma</taxon>
    </lineage>
</organism>
<feature type="domain" description="BACK" evidence="3">
    <location>
        <begin position="10"/>
        <end position="112"/>
    </location>
</feature>
<dbReference type="FunFam" id="1.25.40.420:FF:000001">
    <property type="entry name" value="Kelch-like family member 12"/>
    <property type="match status" value="1"/>
</dbReference>
<dbReference type="InterPro" id="IPR011705">
    <property type="entry name" value="BACK"/>
</dbReference>
<protein>
    <submittedName>
        <fullName evidence="5">Kelch repeat and BTB domain-containing protein 8-like</fullName>
    </submittedName>
</protein>
<dbReference type="Gene3D" id="2.120.10.80">
    <property type="entry name" value="Kelch-type beta propeller"/>
    <property type="match status" value="1"/>
</dbReference>
<keyword evidence="2" id="KW-0677">Repeat</keyword>
<dbReference type="SUPFAM" id="SSF117281">
    <property type="entry name" value="Kelch motif"/>
    <property type="match status" value="1"/>
</dbReference>
<reference evidence="5" key="2">
    <citation type="submission" date="2025-08" db="UniProtKB">
        <authorList>
            <consortium name="RefSeq"/>
        </authorList>
    </citation>
    <scope>IDENTIFICATION</scope>
    <source>
        <strain evidence="5">S238N-H82</strain>
        <tissue evidence="5">Testes</tissue>
    </source>
</reference>
<keyword evidence="1" id="KW-0880">Kelch repeat</keyword>
<evidence type="ECO:0000313" key="5">
    <source>
        <dbReference type="RefSeq" id="XP_035687959.1"/>
    </source>
</evidence>
<accession>A0A9J7LTN1</accession>
<sequence length="444" mass="51175">MAMNVGCSTCVDLYKFADVFSVDSVRKACLRGIARHFTMVTSSEELCSLSVNQLTEIISHDELDVKEETTVWEAMVRWVQHSREDRRHLLPSILPHIRFNLLTSDDMAAILDHPLVREHLGSSKVIRNVVQKGNPKLKPRLGMTTEMAILYCGSKELLFMNPQDGKYISLRYSREDMPEFSAMTVTSDDDIYILETTVLENENQVSLFKYNHAKNVWEQAGVSSIPQGPVHAFSHCQELLLEVDMNLYYLAVDREIDRPLLQMRKYNHDTNQWQECSSLQFNENLCYSATLSCGSHLYFLTDSDVYCYVSSQDRWSERTPPYIEVCTAVAMGTEIFCIDDEFTYTMVYDTESDSWQELQGWPNPNPESLHIDSLPILFVVENQLHILLICDSDSQEGYIHLVYVYDRSTDAWRELNANMPNREYFAPGSFSPVARMYLPYLKGT</sequence>
<dbReference type="GO" id="GO:0005737">
    <property type="term" value="C:cytoplasm"/>
    <property type="evidence" value="ECO:0000318"/>
    <property type="project" value="GO_Central"/>
</dbReference>
<dbReference type="AlphaFoldDB" id="A0A9J7LTN1"/>